<dbReference type="EMBL" id="CP036433">
    <property type="protein sequence ID" value="QDU95013.1"/>
    <property type="molecule type" value="Genomic_DNA"/>
</dbReference>
<dbReference type="Proteomes" id="UP000317648">
    <property type="component" value="Chromosome"/>
</dbReference>
<gene>
    <name evidence="13" type="primary">hup</name>
    <name evidence="13" type="ORF">Pla8534_28230</name>
</gene>
<sequence>MLTAIPHRKQLFFTHTKDFYMAKAAAPKPPTKTEIFARIAEATSLTKKDVDAVFRALTDEIAKELSTSGSGQFTLPGLAKILVQHQDAKPKRKVRNPGTGEMQWADPKPASRKVKVRPLKALKDMA</sequence>
<evidence type="ECO:0000256" key="1">
    <source>
        <dbReference type="ARBA" id="ARBA00004328"/>
    </source>
</evidence>
<protein>
    <recommendedName>
        <fullName evidence="4">Viral histone-like protein</fullName>
    </recommendedName>
    <alternativeName>
        <fullName evidence="9">DNA-binding protein pA104R</fullName>
    </alternativeName>
    <alternativeName>
        <fullName evidence="8">pA104R</fullName>
    </alternativeName>
</protein>
<organism evidence="13 14">
    <name type="scientific">Lignipirellula cremea</name>
    <dbReference type="NCBI Taxonomy" id="2528010"/>
    <lineage>
        <taxon>Bacteria</taxon>
        <taxon>Pseudomonadati</taxon>
        <taxon>Planctomycetota</taxon>
        <taxon>Planctomycetia</taxon>
        <taxon>Pirellulales</taxon>
        <taxon>Pirellulaceae</taxon>
        <taxon>Lignipirellula</taxon>
    </lineage>
</organism>
<dbReference type="GO" id="GO:0030527">
    <property type="term" value="F:structural constituent of chromatin"/>
    <property type="evidence" value="ECO:0007669"/>
    <property type="project" value="InterPro"/>
</dbReference>
<dbReference type="AlphaFoldDB" id="A0A518DT61"/>
<dbReference type="GO" id="GO:0006260">
    <property type="term" value="P:DNA replication"/>
    <property type="evidence" value="ECO:0007669"/>
    <property type="project" value="UniProtKB-KW"/>
</dbReference>
<dbReference type="InterPro" id="IPR000119">
    <property type="entry name" value="Hist_DNA-bd"/>
</dbReference>
<accession>A0A518DT61</accession>
<dbReference type="SUPFAM" id="SSF47729">
    <property type="entry name" value="IHF-like DNA-binding proteins"/>
    <property type="match status" value="1"/>
</dbReference>
<evidence type="ECO:0000256" key="9">
    <source>
        <dbReference type="ARBA" id="ARBA00033227"/>
    </source>
</evidence>
<comment type="subunit">
    <text evidence="3">Homodimer.</text>
</comment>
<evidence type="ECO:0000256" key="3">
    <source>
        <dbReference type="ARBA" id="ARBA00011738"/>
    </source>
</evidence>
<keyword evidence="5" id="KW-0235">DNA replication</keyword>
<evidence type="ECO:0000256" key="12">
    <source>
        <dbReference type="SAM" id="MobiDB-lite"/>
    </source>
</evidence>
<dbReference type="KEGG" id="lcre:Pla8534_28230"/>
<comment type="similarity">
    <text evidence="2 11">Belongs to the bacterial histone-like protein family.</text>
</comment>
<dbReference type="PANTHER" id="PTHR33175:SF13">
    <property type="entry name" value="HISTONE-LIKE PROTEIN"/>
    <property type="match status" value="1"/>
</dbReference>
<evidence type="ECO:0000313" key="13">
    <source>
        <dbReference type="EMBL" id="QDU95013.1"/>
    </source>
</evidence>
<evidence type="ECO:0000256" key="6">
    <source>
        <dbReference type="ARBA" id="ARBA00022921"/>
    </source>
</evidence>
<dbReference type="CDD" id="cd13834">
    <property type="entry name" value="HU_like"/>
    <property type="match status" value="1"/>
</dbReference>
<comment type="subcellular location">
    <subcellularLocation>
        <location evidence="1">Virion</location>
    </subcellularLocation>
</comment>
<proteinExistence type="inferred from homology"/>
<feature type="compositionally biased region" description="Basic residues" evidence="12">
    <location>
        <begin position="110"/>
        <end position="120"/>
    </location>
</feature>
<dbReference type="GO" id="GO:0005829">
    <property type="term" value="C:cytosol"/>
    <property type="evidence" value="ECO:0007669"/>
    <property type="project" value="TreeGrafter"/>
</dbReference>
<dbReference type="Pfam" id="PF00216">
    <property type="entry name" value="Bac_DNA_binding"/>
    <property type="match status" value="1"/>
</dbReference>
<comment type="function">
    <text evidence="10">DNA-binding protein that plays a critical role in nucleoid compaction, genome replication and DNA replication and transcription. Binds to both ssDNA and dsDNA with a binding site covering about 15 nucleotides. Displays DNA-supercoiling activity only when associated with the viral DNA topoisomerase 2.</text>
</comment>
<dbReference type="Gene3D" id="4.10.520.10">
    <property type="entry name" value="IHF-like DNA-binding proteins"/>
    <property type="match status" value="1"/>
</dbReference>
<evidence type="ECO:0000256" key="5">
    <source>
        <dbReference type="ARBA" id="ARBA00022705"/>
    </source>
</evidence>
<dbReference type="GO" id="GO:0003677">
    <property type="term" value="F:DNA binding"/>
    <property type="evidence" value="ECO:0007669"/>
    <property type="project" value="UniProtKB-KW"/>
</dbReference>
<keyword evidence="14" id="KW-1185">Reference proteome</keyword>
<evidence type="ECO:0000256" key="7">
    <source>
        <dbReference type="ARBA" id="ARBA00023125"/>
    </source>
</evidence>
<keyword evidence="7 13" id="KW-0238">DNA-binding</keyword>
<evidence type="ECO:0000256" key="10">
    <source>
        <dbReference type="ARBA" id="ARBA00046140"/>
    </source>
</evidence>
<keyword evidence="6" id="KW-0426">Late protein</keyword>
<reference evidence="13 14" key="1">
    <citation type="submission" date="2019-02" db="EMBL/GenBank/DDBJ databases">
        <title>Deep-cultivation of Planctomycetes and their phenomic and genomic characterization uncovers novel biology.</title>
        <authorList>
            <person name="Wiegand S."/>
            <person name="Jogler M."/>
            <person name="Boedeker C."/>
            <person name="Pinto D."/>
            <person name="Vollmers J."/>
            <person name="Rivas-Marin E."/>
            <person name="Kohn T."/>
            <person name="Peeters S.H."/>
            <person name="Heuer A."/>
            <person name="Rast P."/>
            <person name="Oberbeckmann S."/>
            <person name="Bunk B."/>
            <person name="Jeske O."/>
            <person name="Meyerdierks A."/>
            <person name="Storesund J.E."/>
            <person name="Kallscheuer N."/>
            <person name="Luecker S."/>
            <person name="Lage O.M."/>
            <person name="Pohl T."/>
            <person name="Merkel B.J."/>
            <person name="Hornburger P."/>
            <person name="Mueller R.-W."/>
            <person name="Bruemmer F."/>
            <person name="Labrenz M."/>
            <person name="Spormann A.M."/>
            <person name="Op den Camp H."/>
            <person name="Overmann J."/>
            <person name="Amann R."/>
            <person name="Jetten M.S.M."/>
            <person name="Mascher T."/>
            <person name="Medema M.H."/>
            <person name="Devos D.P."/>
            <person name="Kaster A.-K."/>
            <person name="Ovreas L."/>
            <person name="Rohde M."/>
            <person name="Galperin M.Y."/>
            <person name="Jogler C."/>
        </authorList>
    </citation>
    <scope>NUCLEOTIDE SEQUENCE [LARGE SCALE GENOMIC DNA]</scope>
    <source>
        <strain evidence="13 14">Pla85_3_4</strain>
    </source>
</reference>
<name>A0A518DT61_9BACT</name>
<evidence type="ECO:0000256" key="11">
    <source>
        <dbReference type="RuleBase" id="RU003939"/>
    </source>
</evidence>
<dbReference type="PANTHER" id="PTHR33175">
    <property type="entry name" value="DNA-BINDING PROTEIN HU"/>
    <property type="match status" value="1"/>
</dbReference>
<evidence type="ECO:0000313" key="14">
    <source>
        <dbReference type="Proteomes" id="UP000317648"/>
    </source>
</evidence>
<dbReference type="InterPro" id="IPR010992">
    <property type="entry name" value="IHF-like_DNA-bd_dom_sf"/>
</dbReference>
<dbReference type="SMART" id="SM00411">
    <property type="entry name" value="BHL"/>
    <property type="match status" value="1"/>
</dbReference>
<evidence type="ECO:0000256" key="4">
    <source>
        <dbReference type="ARBA" id="ARBA00016145"/>
    </source>
</evidence>
<evidence type="ECO:0000256" key="8">
    <source>
        <dbReference type="ARBA" id="ARBA00033120"/>
    </source>
</evidence>
<feature type="region of interest" description="Disordered" evidence="12">
    <location>
        <begin position="86"/>
        <end position="126"/>
    </location>
</feature>
<evidence type="ECO:0000256" key="2">
    <source>
        <dbReference type="ARBA" id="ARBA00010529"/>
    </source>
</evidence>